<name>A0AAD3DNP4_9CHLO</name>
<dbReference type="Gene3D" id="3.30.40.10">
    <property type="entry name" value="Zinc/RING finger domain, C3HC4 (zinc finger)"/>
    <property type="match status" value="1"/>
</dbReference>
<protein>
    <submittedName>
        <fullName evidence="5">Uncharacterized protein</fullName>
    </submittedName>
</protein>
<dbReference type="PANTHER" id="PTHR21540:SF0">
    <property type="entry name" value="PHD FAMILY PROTEIN"/>
    <property type="match status" value="1"/>
</dbReference>
<dbReference type="SUPFAM" id="SSF57850">
    <property type="entry name" value="RING/U-box"/>
    <property type="match status" value="1"/>
</dbReference>
<dbReference type="PANTHER" id="PTHR21540">
    <property type="entry name" value="RING FINGER AND SWIM DOMAIN-CONTAINING PROTEIN 2"/>
    <property type="match status" value="1"/>
</dbReference>
<keyword evidence="6" id="KW-1185">Reference proteome</keyword>
<dbReference type="InterPro" id="IPR039903">
    <property type="entry name" value="Zswim2"/>
</dbReference>
<proteinExistence type="predicted"/>
<evidence type="ECO:0000256" key="1">
    <source>
        <dbReference type="PROSITE-ProRule" id="PRU00175"/>
    </source>
</evidence>
<keyword evidence="1" id="KW-0479">Metal-binding</keyword>
<dbReference type="CDD" id="cd16494">
    <property type="entry name" value="RING-CH-C4HC3_ZSWM2"/>
    <property type="match status" value="1"/>
</dbReference>
<evidence type="ECO:0000256" key="2">
    <source>
        <dbReference type="SAM" id="MobiDB-lite"/>
    </source>
</evidence>
<dbReference type="InterPro" id="IPR007527">
    <property type="entry name" value="Znf_SWIM"/>
</dbReference>
<dbReference type="PROSITE" id="PS50089">
    <property type="entry name" value="ZF_RING_2"/>
    <property type="match status" value="1"/>
</dbReference>
<feature type="compositionally biased region" description="Basic and acidic residues" evidence="2">
    <location>
        <begin position="84"/>
        <end position="94"/>
    </location>
</feature>
<organism evidence="5 6">
    <name type="scientific">Astrephomene gubernaculifera</name>
    <dbReference type="NCBI Taxonomy" id="47775"/>
    <lineage>
        <taxon>Eukaryota</taxon>
        <taxon>Viridiplantae</taxon>
        <taxon>Chlorophyta</taxon>
        <taxon>core chlorophytes</taxon>
        <taxon>Chlorophyceae</taxon>
        <taxon>CS clade</taxon>
        <taxon>Chlamydomonadales</taxon>
        <taxon>Astrephomenaceae</taxon>
        <taxon>Astrephomene</taxon>
    </lineage>
</organism>
<evidence type="ECO:0000313" key="5">
    <source>
        <dbReference type="EMBL" id="GFR45239.1"/>
    </source>
</evidence>
<dbReference type="GO" id="GO:0008270">
    <property type="term" value="F:zinc ion binding"/>
    <property type="evidence" value="ECO:0007669"/>
    <property type="project" value="UniProtKB-KW"/>
</dbReference>
<gene>
    <name evidence="5" type="ORF">Agub_g6637</name>
</gene>
<dbReference type="AlphaFoldDB" id="A0AAD3DNP4"/>
<dbReference type="Proteomes" id="UP001054857">
    <property type="component" value="Unassembled WGS sequence"/>
</dbReference>
<accession>A0AAD3DNP4</accession>
<dbReference type="InterPro" id="IPR013083">
    <property type="entry name" value="Znf_RING/FYVE/PHD"/>
</dbReference>
<dbReference type="EMBL" id="BMAR01000009">
    <property type="protein sequence ID" value="GFR45239.1"/>
    <property type="molecule type" value="Genomic_DNA"/>
</dbReference>
<dbReference type="Pfam" id="PF13639">
    <property type="entry name" value="zf-RING_2"/>
    <property type="match status" value="1"/>
</dbReference>
<evidence type="ECO:0000259" key="3">
    <source>
        <dbReference type="PROSITE" id="PS50089"/>
    </source>
</evidence>
<feature type="domain" description="RING-type" evidence="3">
    <location>
        <begin position="309"/>
        <end position="357"/>
    </location>
</feature>
<keyword evidence="1" id="KW-0862">Zinc</keyword>
<evidence type="ECO:0000259" key="4">
    <source>
        <dbReference type="PROSITE" id="PS50966"/>
    </source>
</evidence>
<dbReference type="PROSITE" id="PS50966">
    <property type="entry name" value="ZF_SWIM"/>
    <property type="match status" value="1"/>
</dbReference>
<dbReference type="GO" id="GO:0061630">
    <property type="term" value="F:ubiquitin protein ligase activity"/>
    <property type="evidence" value="ECO:0007669"/>
    <property type="project" value="InterPro"/>
</dbReference>
<sequence length="447" mass="45428">MAPKRAKPQSYVDLTLDEDEDYLEETRPKRRRTAANRQKASDASGADAGAGPGPSTAVAGPTSPLPSAGKTARGRKKAASNAEPEERRVDERGSAVKYRPKASQDVLARIGRAMPGSAHRMFLVDSRQLAPVGAPGGPAQEFHVLGATGNVYEVRVSRQPRCSCPDFRKGHLCKHILFVMLRVLRQQPDNPLIWQSALLTREVEQVLAPLTTAAAAAAAGGGGAGPSAAAGAGAAAGGGLAAGLVDQSVLASELVRQRYAAITGGGGAAAAGGVGAGAGAAAGAAGGAAAGGAAGGAAGTVQRPVEGDCPICYEEMVAGGREAITFCRSCGNNMHTDCVKRWADSKRGQTVTCVYCRAPWTTNNNTNNPGGAAGGRAGRAAAAASGAGADGEAASPYVNLSQYSDAHRQEASLEELYGDNALFIRAHAGQMGLRQAARMHAAARGWV</sequence>
<evidence type="ECO:0000313" key="6">
    <source>
        <dbReference type="Proteomes" id="UP001054857"/>
    </source>
</evidence>
<dbReference type="InterPro" id="IPR001841">
    <property type="entry name" value="Znf_RING"/>
</dbReference>
<dbReference type="Pfam" id="PF04434">
    <property type="entry name" value="SWIM"/>
    <property type="match status" value="1"/>
</dbReference>
<feature type="compositionally biased region" description="Low complexity" evidence="2">
    <location>
        <begin position="41"/>
        <end position="55"/>
    </location>
</feature>
<feature type="region of interest" description="Disordered" evidence="2">
    <location>
        <begin position="1"/>
        <end position="100"/>
    </location>
</feature>
<comment type="caution">
    <text evidence="5">The sequence shown here is derived from an EMBL/GenBank/DDBJ whole genome shotgun (WGS) entry which is preliminary data.</text>
</comment>
<reference evidence="5 6" key="1">
    <citation type="journal article" date="2021" name="Sci. Rep.">
        <title>Genome sequencing of the multicellular alga Astrephomene provides insights into convergent evolution of germ-soma differentiation.</title>
        <authorList>
            <person name="Yamashita S."/>
            <person name="Yamamoto K."/>
            <person name="Matsuzaki R."/>
            <person name="Suzuki S."/>
            <person name="Yamaguchi H."/>
            <person name="Hirooka S."/>
            <person name="Minakuchi Y."/>
            <person name="Miyagishima S."/>
            <person name="Kawachi M."/>
            <person name="Toyoda A."/>
            <person name="Nozaki H."/>
        </authorList>
    </citation>
    <scope>NUCLEOTIDE SEQUENCE [LARGE SCALE GENOMIC DNA]</scope>
    <source>
        <strain evidence="5 6">NIES-4017</strain>
    </source>
</reference>
<feature type="domain" description="SWIM-type" evidence="4">
    <location>
        <begin position="152"/>
        <end position="184"/>
    </location>
</feature>
<keyword evidence="1" id="KW-0863">Zinc-finger</keyword>